<evidence type="ECO:0000259" key="1">
    <source>
        <dbReference type="Pfam" id="PF00535"/>
    </source>
</evidence>
<evidence type="ECO:0000313" key="2">
    <source>
        <dbReference type="EMBL" id="PIQ70315.1"/>
    </source>
</evidence>
<dbReference type="InterPro" id="IPR050834">
    <property type="entry name" value="Glycosyltransf_2"/>
</dbReference>
<gene>
    <name evidence="2" type="ORF">COV89_01105</name>
</gene>
<dbReference type="PANTHER" id="PTHR43685:SF2">
    <property type="entry name" value="GLYCOSYLTRANSFERASE 2-LIKE DOMAIN-CONTAINING PROTEIN"/>
    <property type="match status" value="1"/>
</dbReference>
<proteinExistence type="predicted"/>
<protein>
    <recommendedName>
        <fullName evidence="1">Glycosyltransferase 2-like domain-containing protein</fullName>
    </recommendedName>
</protein>
<feature type="domain" description="Glycosyltransferase 2-like" evidence="1">
    <location>
        <begin position="5"/>
        <end position="159"/>
    </location>
</feature>
<dbReference type="EMBL" id="PCVI01000019">
    <property type="protein sequence ID" value="PIQ70315.1"/>
    <property type="molecule type" value="Genomic_DNA"/>
</dbReference>
<dbReference type="Gene3D" id="3.90.550.10">
    <property type="entry name" value="Spore Coat Polysaccharide Biosynthesis Protein SpsA, Chain A"/>
    <property type="match status" value="1"/>
</dbReference>
<evidence type="ECO:0000313" key="3">
    <source>
        <dbReference type="Proteomes" id="UP000231371"/>
    </source>
</evidence>
<dbReference type="SUPFAM" id="SSF53448">
    <property type="entry name" value="Nucleotide-diphospho-sugar transferases"/>
    <property type="match status" value="1"/>
</dbReference>
<dbReference type="PANTHER" id="PTHR43685">
    <property type="entry name" value="GLYCOSYLTRANSFERASE"/>
    <property type="match status" value="1"/>
</dbReference>
<dbReference type="InterPro" id="IPR029044">
    <property type="entry name" value="Nucleotide-diphossugar_trans"/>
</dbReference>
<comment type="caution">
    <text evidence="2">The sequence shown here is derived from an EMBL/GenBank/DDBJ whole genome shotgun (WGS) entry which is preliminary data.</text>
</comment>
<dbReference type="InterPro" id="IPR001173">
    <property type="entry name" value="Glyco_trans_2-like"/>
</dbReference>
<organism evidence="2 3">
    <name type="scientific">Candidatus Shapirobacteria bacterium CG11_big_fil_rev_8_21_14_0_20_40_12</name>
    <dbReference type="NCBI Taxonomy" id="1974889"/>
    <lineage>
        <taxon>Bacteria</taxon>
        <taxon>Candidatus Shapironibacteriota</taxon>
    </lineage>
</organism>
<sequence length="252" mass="28976">MIKTSIIVRCKNERRKLKDLLDSLCEQTKKKFELIIIDNNSQDGTLDLIKSYPVAALVQIPDSEFGHALSCNLGAYIAKTNYLVFTNGHCLPISKTWLADGLSALVAKDKIAAVDGHYCSGKDGSVWEKLERILGSRILKKDGVNFPITTTNAIIRKDLRKKYQFDESLPECEDYDWAREMISRGFQTIRNHQFNVYHSHNLGLVKIVKRQKKWTKICNLINQKKRPSTSLSRVLDKNFWKNTQIKISRFEV</sequence>
<accession>A0A2H0KGE8</accession>
<dbReference type="Proteomes" id="UP000231371">
    <property type="component" value="Unassembled WGS sequence"/>
</dbReference>
<dbReference type="Pfam" id="PF00535">
    <property type="entry name" value="Glycos_transf_2"/>
    <property type="match status" value="1"/>
</dbReference>
<reference evidence="2 3" key="1">
    <citation type="submission" date="2017-09" db="EMBL/GenBank/DDBJ databases">
        <title>Depth-based differentiation of microbial function through sediment-hosted aquifers and enrichment of novel symbionts in the deep terrestrial subsurface.</title>
        <authorList>
            <person name="Probst A.J."/>
            <person name="Ladd B."/>
            <person name="Jarett J.K."/>
            <person name="Geller-Mcgrath D.E."/>
            <person name="Sieber C.M."/>
            <person name="Emerson J.B."/>
            <person name="Anantharaman K."/>
            <person name="Thomas B.C."/>
            <person name="Malmstrom R."/>
            <person name="Stieglmeier M."/>
            <person name="Klingl A."/>
            <person name="Woyke T."/>
            <person name="Ryan C.M."/>
            <person name="Banfield J.F."/>
        </authorList>
    </citation>
    <scope>NUCLEOTIDE SEQUENCE [LARGE SCALE GENOMIC DNA]</scope>
    <source>
        <strain evidence="2">CG11_big_fil_rev_8_21_14_0_20_40_12</strain>
    </source>
</reference>
<name>A0A2H0KGE8_9BACT</name>
<dbReference type="CDD" id="cd00761">
    <property type="entry name" value="Glyco_tranf_GTA_type"/>
    <property type="match status" value="1"/>
</dbReference>
<dbReference type="AlphaFoldDB" id="A0A2H0KGE8"/>